<gene>
    <name evidence="2" type="ORF">MPL1_07842</name>
</gene>
<dbReference type="PROSITE" id="PS51724">
    <property type="entry name" value="SPOR"/>
    <property type="match status" value="1"/>
</dbReference>
<dbReference type="AlphaFoldDB" id="M7P0D5"/>
<comment type="caution">
    <text evidence="2">The sequence shown here is derived from an EMBL/GenBank/DDBJ whole genome shotgun (WGS) entry which is preliminary data.</text>
</comment>
<dbReference type="Pfam" id="PF05036">
    <property type="entry name" value="SPOR"/>
    <property type="match status" value="1"/>
</dbReference>
<dbReference type="InterPro" id="IPR007730">
    <property type="entry name" value="SPOR-like_dom"/>
</dbReference>
<dbReference type="Gene3D" id="3.30.70.1070">
    <property type="entry name" value="Sporulation related repeat"/>
    <property type="match status" value="1"/>
</dbReference>
<organism evidence="2 3">
    <name type="scientific">Methylophaga lonarensis MPL</name>
    <dbReference type="NCBI Taxonomy" id="1286106"/>
    <lineage>
        <taxon>Bacteria</taxon>
        <taxon>Pseudomonadati</taxon>
        <taxon>Pseudomonadota</taxon>
        <taxon>Gammaproteobacteria</taxon>
        <taxon>Thiotrichales</taxon>
        <taxon>Piscirickettsiaceae</taxon>
        <taxon>Methylophaga</taxon>
    </lineage>
</organism>
<sequence length="67" mass="7507">MKSNADSLVQRLQDQGHSAQIETVETSGSTVYRVRLAPTTDRARLERLSSEFRDSLGLSPQIQSYQP</sequence>
<dbReference type="PATRIC" id="fig|1286106.3.peg.1573"/>
<dbReference type="GO" id="GO:0042834">
    <property type="term" value="F:peptidoglycan binding"/>
    <property type="evidence" value="ECO:0007669"/>
    <property type="project" value="InterPro"/>
</dbReference>
<evidence type="ECO:0000259" key="1">
    <source>
        <dbReference type="PROSITE" id="PS51724"/>
    </source>
</evidence>
<evidence type="ECO:0000313" key="3">
    <source>
        <dbReference type="Proteomes" id="UP000012019"/>
    </source>
</evidence>
<keyword evidence="3" id="KW-1185">Reference proteome</keyword>
<dbReference type="InterPro" id="IPR036680">
    <property type="entry name" value="SPOR-like_sf"/>
</dbReference>
<accession>M7P0D5</accession>
<reference evidence="2 3" key="1">
    <citation type="journal article" date="2013" name="Genome Announc.">
        <title>Draft Genome Sequence of Methylophaga lonarensis MPLT, a Haloalkaliphilic (Non-Methane-Utilizing) Methylotroph.</title>
        <authorList>
            <person name="Shetty S.A."/>
            <person name="Marathe N.P."/>
            <person name="Munot H."/>
            <person name="Antony C.P."/>
            <person name="Dhotre D.P."/>
            <person name="Murrell J.C."/>
            <person name="Shouche Y.S."/>
        </authorList>
    </citation>
    <scope>NUCLEOTIDE SEQUENCE [LARGE SCALE GENOMIC DNA]</scope>
    <source>
        <strain evidence="2 3">MPL</strain>
    </source>
</reference>
<dbReference type="EMBL" id="APHR01000038">
    <property type="protein sequence ID" value="EMR12931.1"/>
    <property type="molecule type" value="Genomic_DNA"/>
</dbReference>
<name>M7P0D5_9GAMM</name>
<feature type="domain" description="SPOR" evidence="1">
    <location>
        <begin position="1"/>
        <end position="65"/>
    </location>
</feature>
<dbReference type="Proteomes" id="UP000012019">
    <property type="component" value="Unassembled WGS sequence"/>
</dbReference>
<dbReference type="STRING" id="1286106.MPL1_07842"/>
<dbReference type="SUPFAM" id="SSF110997">
    <property type="entry name" value="Sporulation related repeat"/>
    <property type="match status" value="1"/>
</dbReference>
<evidence type="ECO:0000313" key="2">
    <source>
        <dbReference type="EMBL" id="EMR12931.1"/>
    </source>
</evidence>
<proteinExistence type="predicted"/>
<protein>
    <submittedName>
        <fullName evidence="2">Sporulation domain-containing protein</fullName>
    </submittedName>
</protein>